<dbReference type="GO" id="GO:0016491">
    <property type="term" value="F:oxidoreductase activity"/>
    <property type="evidence" value="ECO:0007669"/>
    <property type="project" value="InterPro"/>
</dbReference>
<dbReference type="Gene3D" id="3.40.50.360">
    <property type="match status" value="1"/>
</dbReference>
<evidence type="ECO:0000313" key="2">
    <source>
        <dbReference type="EMBL" id="KRN43924.1"/>
    </source>
</evidence>
<dbReference type="EMBL" id="JQBA01000028">
    <property type="protein sequence ID" value="KRN43924.1"/>
    <property type="molecule type" value="Genomic_DNA"/>
</dbReference>
<organism evidence="2 3">
    <name type="scientific">Limosilactobacillus ingluviei</name>
    <dbReference type="NCBI Taxonomy" id="148604"/>
    <lineage>
        <taxon>Bacteria</taxon>
        <taxon>Bacillati</taxon>
        <taxon>Bacillota</taxon>
        <taxon>Bacilli</taxon>
        <taxon>Lactobacillales</taxon>
        <taxon>Lactobacillaceae</taxon>
        <taxon>Limosilactobacillus</taxon>
    </lineage>
</organism>
<dbReference type="InterPro" id="IPR050712">
    <property type="entry name" value="NAD(P)H-dep_reductase"/>
</dbReference>
<dbReference type="STRING" id="1203076.GCA_000312405_01685"/>
<dbReference type="Proteomes" id="UP000051639">
    <property type="component" value="Unassembled WGS sequence"/>
</dbReference>
<dbReference type="InterPro" id="IPR005025">
    <property type="entry name" value="FMN_Rdtase-like_dom"/>
</dbReference>
<protein>
    <submittedName>
        <fullName evidence="2">Oxidoreductase</fullName>
    </submittedName>
</protein>
<dbReference type="PANTHER" id="PTHR30543:SF21">
    <property type="entry name" value="NAD(P)H-DEPENDENT FMN REDUCTASE LOT6"/>
    <property type="match status" value="1"/>
</dbReference>
<dbReference type="eggNOG" id="COG0431">
    <property type="taxonomic scope" value="Bacteria"/>
</dbReference>
<dbReference type="GO" id="GO:0010181">
    <property type="term" value="F:FMN binding"/>
    <property type="evidence" value="ECO:0007669"/>
    <property type="project" value="TreeGrafter"/>
</dbReference>
<feature type="domain" description="NADPH-dependent FMN reductase-like" evidence="1">
    <location>
        <begin position="12"/>
        <end position="155"/>
    </location>
</feature>
<dbReference type="AlphaFoldDB" id="A0A0R2H376"/>
<evidence type="ECO:0000259" key="1">
    <source>
        <dbReference type="Pfam" id="PF03358"/>
    </source>
</evidence>
<dbReference type="GO" id="GO:0005829">
    <property type="term" value="C:cytosol"/>
    <property type="evidence" value="ECO:0007669"/>
    <property type="project" value="TreeGrafter"/>
</dbReference>
<dbReference type="PANTHER" id="PTHR30543">
    <property type="entry name" value="CHROMATE REDUCTASE"/>
    <property type="match status" value="1"/>
</dbReference>
<proteinExistence type="predicted"/>
<dbReference type="Pfam" id="PF03358">
    <property type="entry name" value="FMN_red"/>
    <property type="match status" value="1"/>
</dbReference>
<dbReference type="PATRIC" id="fig|148604.4.peg.1045"/>
<comment type="caution">
    <text evidence="2">The sequence shown here is derived from an EMBL/GenBank/DDBJ whole genome shotgun (WGS) entry which is preliminary data.</text>
</comment>
<reference evidence="2 3" key="1">
    <citation type="journal article" date="2015" name="Genome Announc.">
        <title>Expanding the biotechnology potential of lactobacilli through comparative genomics of 213 strains and associated genera.</title>
        <authorList>
            <person name="Sun Z."/>
            <person name="Harris H.M."/>
            <person name="McCann A."/>
            <person name="Guo C."/>
            <person name="Argimon S."/>
            <person name="Zhang W."/>
            <person name="Yang X."/>
            <person name="Jeffery I.B."/>
            <person name="Cooney J.C."/>
            <person name="Kagawa T.F."/>
            <person name="Liu W."/>
            <person name="Song Y."/>
            <person name="Salvetti E."/>
            <person name="Wrobel A."/>
            <person name="Rasinkangas P."/>
            <person name="Parkhill J."/>
            <person name="Rea M.C."/>
            <person name="O'Sullivan O."/>
            <person name="Ritari J."/>
            <person name="Douillard F.P."/>
            <person name="Paul Ross R."/>
            <person name="Yang R."/>
            <person name="Briner A.E."/>
            <person name="Felis G.E."/>
            <person name="de Vos W.M."/>
            <person name="Barrangou R."/>
            <person name="Klaenhammer T.R."/>
            <person name="Caufield P.W."/>
            <person name="Cui Y."/>
            <person name="Zhang H."/>
            <person name="O'Toole P.W."/>
        </authorList>
    </citation>
    <scope>NUCLEOTIDE SEQUENCE [LARGE SCALE GENOMIC DNA]</scope>
    <source>
        <strain evidence="2 3">DSM 14792</strain>
    </source>
</reference>
<gene>
    <name evidence="2" type="ORF">IV41_GL001006</name>
</gene>
<sequence length="215" mass="24023">MFFERMCHMKKYIAIPGTNRAGSTNRRLLQFIQHHFADQAEIEIMEIGGLPVCYKTPDRSLPAGVEQMVAKLAAADGVIISTPEYDHGVPAVLMNALSWLSYGVHPLADKPVMITGASYGMLGTSRAQTMLRQMLDSPELSARIMPSSEYMVGHSLQAFDEDGNLKEEELVDRLDGLFNDSETFVDVNKNLVYNREHAMNDIRKLDLKNMATQGE</sequence>
<dbReference type="InterPro" id="IPR029039">
    <property type="entry name" value="Flavoprotein-like_sf"/>
</dbReference>
<name>A0A0R2H376_9LACO</name>
<evidence type="ECO:0000313" key="3">
    <source>
        <dbReference type="Proteomes" id="UP000051639"/>
    </source>
</evidence>
<dbReference type="SUPFAM" id="SSF52218">
    <property type="entry name" value="Flavoproteins"/>
    <property type="match status" value="1"/>
</dbReference>
<accession>A0A0R2H376</accession>
<keyword evidence="3" id="KW-1185">Reference proteome</keyword>